<dbReference type="PANTHER" id="PTHR45662">
    <property type="entry name" value="PHOSPHATIDYLINOSITIDE PHOSPHATASE SAC1"/>
    <property type="match status" value="1"/>
</dbReference>
<evidence type="ECO:0000313" key="3">
    <source>
        <dbReference type="EMBL" id="CED84124.1"/>
    </source>
</evidence>
<sequence length="649" mass="74064">MSFSTSLHQSLELFKTTDYFIIQATKATSPEVGCEQLHFRRRNGDVYFKNSVENFLKDLGPGKPIYGILGKISLATVDVLIVVSSVSEPQTLLSAQIYNAQSFEILPLTPHDLSDPRDRYLYSLIETGLAACRGRLWFSYERDLTNTVERTFRKEHQGGKGEHAFWESTEERFFWNKAMMKDFIKHPDANLGRFILPVIFGTVVVKSARVNNKPFDFVLISRRSRYRAGTRYFTRGISPEGHAANSNETEQIVVMGEGKGDEFQLFSYVQTRGSVPVFWAQVNTLRYQPDLQVMDKPETAAALKAHIDDQVEMYGDVYLINLVNQKGYEKPVKEAFEHAMERLGNQKAHYEYFDFHTECKGMRFDRVQGLVDRLKQPLKEQGFFQLSAKQSPTNPVSVQKSIVRTNCMDSLDRTNVVQSALAKHALTEQLRLAGVLPSAQSIEDYEDFMFLFRNVWADHADTISEPYSGTGALKTDFTRTGKRTKAGALQDGVNSVKRYVFNNFFDGNRQDAYDLLTGSFDARNEENKSLLNHLVQEDRSLTERVMPYIFFFGLLMLLSAVFLPRYSKAPISLFIAQWLPITAFALLYMLTNGIHYVNWPRLNPPGEILSWEGPGFRSVRKGRGGDLWGFKGRVLVDSKPFGVREKKDI</sequence>
<dbReference type="Pfam" id="PF02383">
    <property type="entry name" value="Syja_N"/>
    <property type="match status" value="1"/>
</dbReference>
<dbReference type="GO" id="GO:0005783">
    <property type="term" value="C:endoplasmic reticulum"/>
    <property type="evidence" value="ECO:0007669"/>
    <property type="project" value="TreeGrafter"/>
</dbReference>
<dbReference type="AlphaFoldDB" id="A0A0F7STX8"/>
<dbReference type="InterPro" id="IPR002013">
    <property type="entry name" value="SAC_dom"/>
</dbReference>
<feature type="transmembrane region" description="Helical" evidence="1">
    <location>
        <begin position="571"/>
        <end position="590"/>
    </location>
</feature>
<reference evidence="3" key="1">
    <citation type="submission" date="2014-08" db="EMBL/GenBank/DDBJ databases">
        <authorList>
            <person name="Sharma Rahul"/>
            <person name="Thines Marco"/>
        </authorList>
    </citation>
    <scope>NUCLEOTIDE SEQUENCE</scope>
</reference>
<evidence type="ECO:0000259" key="2">
    <source>
        <dbReference type="PROSITE" id="PS50275"/>
    </source>
</evidence>
<feature type="transmembrane region" description="Helical" evidence="1">
    <location>
        <begin position="545"/>
        <end position="564"/>
    </location>
</feature>
<accession>A0A0F7STX8</accession>
<protein>
    <submittedName>
        <fullName evidence="3">Putative phosphoinositide phosphatase</fullName>
    </submittedName>
</protein>
<evidence type="ECO:0000256" key="1">
    <source>
        <dbReference type="SAM" id="Phobius"/>
    </source>
</evidence>
<keyword evidence="1" id="KW-0472">Membrane</keyword>
<dbReference type="PROSITE" id="PS50275">
    <property type="entry name" value="SAC"/>
    <property type="match status" value="1"/>
</dbReference>
<keyword evidence="1" id="KW-0812">Transmembrane</keyword>
<name>A0A0F7STX8_PHARH</name>
<feature type="domain" description="SAC" evidence="2">
    <location>
        <begin position="134"/>
        <end position="469"/>
    </location>
</feature>
<dbReference type="GO" id="GO:0046856">
    <property type="term" value="P:phosphatidylinositol dephosphorylation"/>
    <property type="evidence" value="ECO:0007669"/>
    <property type="project" value="TreeGrafter"/>
</dbReference>
<proteinExistence type="predicted"/>
<keyword evidence="1" id="KW-1133">Transmembrane helix</keyword>
<organism evidence="3">
    <name type="scientific">Phaffia rhodozyma</name>
    <name type="common">Yeast</name>
    <name type="synonym">Xanthophyllomyces dendrorhous</name>
    <dbReference type="NCBI Taxonomy" id="264483"/>
    <lineage>
        <taxon>Eukaryota</taxon>
        <taxon>Fungi</taxon>
        <taxon>Dikarya</taxon>
        <taxon>Basidiomycota</taxon>
        <taxon>Agaricomycotina</taxon>
        <taxon>Tremellomycetes</taxon>
        <taxon>Cystofilobasidiales</taxon>
        <taxon>Mrakiaceae</taxon>
        <taxon>Phaffia</taxon>
    </lineage>
</organism>
<dbReference type="PANTHER" id="PTHR45662:SF2">
    <property type="entry name" value="PHOSPHATIDYLINOSITOL-3-PHOSPHATASE SAC1"/>
    <property type="match status" value="1"/>
</dbReference>
<dbReference type="GO" id="GO:0043812">
    <property type="term" value="F:phosphatidylinositol-4-phosphate phosphatase activity"/>
    <property type="evidence" value="ECO:0007669"/>
    <property type="project" value="TreeGrafter"/>
</dbReference>
<dbReference type="EMBL" id="LN483157">
    <property type="protein sequence ID" value="CED84124.1"/>
    <property type="molecule type" value="Genomic_DNA"/>
</dbReference>